<name>A0ABN8Y4B8_RANTA</name>
<gene>
    <name evidence="1" type="ORF">MRATA1EN1_LOCUS5397</name>
</gene>
<accession>A0ABN8Y4B8</accession>
<proteinExistence type="predicted"/>
<sequence>MCHVCRQPLLRSLARNVCFAAKTVCPCERRPVVVQDCPCLGEQVCLILGLILGGCCWHKPKSYPFTWTFSAINLTFKSLHDIVYQVVQKSERENGCYFMSPS</sequence>
<dbReference type="Proteomes" id="UP001176941">
    <property type="component" value="Chromosome 14"/>
</dbReference>
<evidence type="ECO:0000313" key="1">
    <source>
        <dbReference type="EMBL" id="CAI9156435.1"/>
    </source>
</evidence>
<organism evidence="1 2">
    <name type="scientific">Rangifer tarandus platyrhynchus</name>
    <name type="common">Svalbard reindeer</name>
    <dbReference type="NCBI Taxonomy" id="3082113"/>
    <lineage>
        <taxon>Eukaryota</taxon>
        <taxon>Metazoa</taxon>
        <taxon>Chordata</taxon>
        <taxon>Craniata</taxon>
        <taxon>Vertebrata</taxon>
        <taxon>Euteleostomi</taxon>
        <taxon>Mammalia</taxon>
        <taxon>Eutheria</taxon>
        <taxon>Laurasiatheria</taxon>
        <taxon>Artiodactyla</taxon>
        <taxon>Ruminantia</taxon>
        <taxon>Pecora</taxon>
        <taxon>Cervidae</taxon>
        <taxon>Odocoileinae</taxon>
        <taxon>Rangifer</taxon>
    </lineage>
</organism>
<reference evidence="1" key="1">
    <citation type="submission" date="2023-04" db="EMBL/GenBank/DDBJ databases">
        <authorList>
            <consortium name="ELIXIR-Norway"/>
        </authorList>
    </citation>
    <scope>NUCLEOTIDE SEQUENCE [LARGE SCALE GENOMIC DNA]</scope>
</reference>
<protein>
    <submittedName>
        <fullName evidence="1">Uncharacterized protein</fullName>
    </submittedName>
</protein>
<dbReference type="EMBL" id="OX459950">
    <property type="protein sequence ID" value="CAI9156435.1"/>
    <property type="molecule type" value="Genomic_DNA"/>
</dbReference>
<keyword evidence="2" id="KW-1185">Reference proteome</keyword>
<evidence type="ECO:0000313" key="2">
    <source>
        <dbReference type="Proteomes" id="UP001176941"/>
    </source>
</evidence>